<proteinExistence type="predicted"/>
<dbReference type="EMBL" id="CP001744">
    <property type="protein sequence ID" value="ADG67848.1"/>
    <property type="molecule type" value="Genomic_DNA"/>
</dbReference>
<dbReference type="HOGENOM" id="CLU_2827446_0_0_0"/>
<name>D5SYR6_PLAL2</name>
<accession>D5SYR6</accession>
<dbReference type="AlphaFoldDB" id="D5SYR6"/>
<keyword evidence="2" id="KW-1185">Reference proteome</keyword>
<dbReference type="Proteomes" id="UP000002220">
    <property type="component" value="Chromosome"/>
</dbReference>
<reference evidence="1 2" key="1">
    <citation type="journal article" date="2010" name="Stand. Genomic Sci.">
        <title>Complete genome sequence of Planctomyces limnophilus type strain (Mu 290).</title>
        <authorList>
            <person name="Labutti K."/>
            <person name="Sikorski J."/>
            <person name="Schneider S."/>
            <person name="Nolan M."/>
            <person name="Lucas S."/>
            <person name="Glavina Del Rio T."/>
            <person name="Tice H."/>
            <person name="Cheng J.F."/>
            <person name="Goodwin L."/>
            <person name="Pitluck S."/>
            <person name="Liolios K."/>
            <person name="Ivanova N."/>
            <person name="Mavromatis K."/>
            <person name="Mikhailova N."/>
            <person name="Pati A."/>
            <person name="Chen A."/>
            <person name="Palaniappan K."/>
            <person name="Land M."/>
            <person name="Hauser L."/>
            <person name="Chang Y.J."/>
            <person name="Jeffries C.D."/>
            <person name="Tindall B.J."/>
            <person name="Rohde M."/>
            <person name="Goker M."/>
            <person name="Woyke T."/>
            <person name="Bristow J."/>
            <person name="Eisen J.A."/>
            <person name="Markowitz V."/>
            <person name="Hugenholtz P."/>
            <person name="Kyrpides N.C."/>
            <person name="Klenk H.P."/>
            <person name="Lapidus A."/>
        </authorList>
    </citation>
    <scope>NUCLEOTIDE SEQUENCE [LARGE SCALE GENOMIC DNA]</scope>
    <source>
        <strain evidence="2">ATCC 43296 / DSM 3776 / IFAM 1008 / 290</strain>
    </source>
</reference>
<protein>
    <submittedName>
        <fullName evidence="1">Uncharacterized protein</fullName>
    </submittedName>
</protein>
<gene>
    <name evidence="1" type="ordered locus">Plim_2020</name>
</gene>
<dbReference type="KEGG" id="plm:Plim_2020"/>
<evidence type="ECO:0000313" key="1">
    <source>
        <dbReference type="EMBL" id="ADG67848.1"/>
    </source>
</evidence>
<evidence type="ECO:0000313" key="2">
    <source>
        <dbReference type="Proteomes" id="UP000002220"/>
    </source>
</evidence>
<sequence length="66" mass="7305">MPAWPLLEHKTKRPPHIELSMWRPLSGSVLKSQGVWKTNPDATGRVLARLTLSSAKICAGMHIVFG</sequence>
<organism evidence="1 2">
    <name type="scientific">Planctopirus limnophila (strain ATCC 43296 / DSM 3776 / IFAM 1008 / Mu 290)</name>
    <name type="common">Planctomyces limnophilus</name>
    <dbReference type="NCBI Taxonomy" id="521674"/>
    <lineage>
        <taxon>Bacteria</taxon>
        <taxon>Pseudomonadati</taxon>
        <taxon>Planctomycetota</taxon>
        <taxon>Planctomycetia</taxon>
        <taxon>Planctomycetales</taxon>
        <taxon>Planctomycetaceae</taxon>
        <taxon>Planctopirus</taxon>
    </lineage>
</organism>